<protein>
    <submittedName>
        <fullName evidence="2">Uncharacterized protein</fullName>
    </submittedName>
</protein>
<feature type="compositionally biased region" description="Low complexity" evidence="1">
    <location>
        <begin position="37"/>
        <end position="51"/>
    </location>
</feature>
<reference evidence="3" key="1">
    <citation type="submission" date="2013-09" db="EMBL/GenBank/DDBJ databases">
        <title>The Genome Sequence of Anopheles culicifacies species A.</title>
        <authorList>
            <consortium name="The Broad Institute Genomics Platform"/>
            <person name="Neafsey D.E."/>
            <person name="Besansky N."/>
            <person name="Howell P."/>
            <person name="Walton C."/>
            <person name="Young S.K."/>
            <person name="Zeng Q."/>
            <person name="Gargeya S."/>
            <person name="Fitzgerald M."/>
            <person name="Haas B."/>
            <person name="Abouelleil A."/>
            <person name="Allen A.W."/>
            <person name="Alvarado L."/>
            <person name="Arachchi H.M."/>
            <person name="Berlin A.M."/>
            <person name="Chapman S.B."/>
            <person name="Gainer-Dewar J."/>
            <person name="Goldberg J."/>
            <person name="Griggs A."/>
            <person name="Gujja S."/>
            <person name="Hansen M."/>
            <person name="Howarth C."/>
            <person name="Imamovic A."/>
            <person name="Ireland A."/>
            <person name="Larimer J."/>
            <person name="McCowan C."/>
            <person name="Murphy C."/>
            <person name="Pearson M."/>
            <person name="Poon T.W."/>
            <person name="Priest M."/>
            <person name="Roberts A."/>
            <person name="Saif S."/>
            <person name="Shea T."/>
            <person name="Sisk P."/>
            <person name="Sykes S."/>
            <person name="Wortman J."/>
            <person name="Nusbaum C."/>
            <person name="Birren B."/>
        </authorList>
    </citation>
    <scope>NUCLEOTIDE SEQUENCE [LARGE SCALE GENOMIC DNA]</scope>
    <source>
        <strain evidence="3">A-37</strain>
    </source>
</reference>
<reference evidence="2" key="2">
    <citation type="submission" date="2020-05" db="UniProtKB">
        <authorList>
            <consortium name="EnsemblMetazoa"/>
        </authorList>
    </citation>
    <scope>IDENTIFICATION</scope>
    <source>
        <strain evidence="2">A-37</strain>
    </source>
</reference>
<sequence length="209" mass="23631">MPPWRWRIVGEQKHKKPTYIVTLRKQVAEYQQQFQHPSTSGSQQPGSSLTSKPPSVELLCPASSSSTTSKPAGRNLSDSHTSIISYRAPSTLIARYLYKYLCSKTVHARSVPPGPFYEKQCYADKRGPPKNLLTTDPRFLQTTWKHIRWFALIFKHSTRCGATSPAVGWPNQFIALRPLQQKASSWCITCHNQSDKDAREESITGWLVG</sequence>
<keyword evidence="3" id="KW-1185">Reference proteome</keyword>
<dbReference type="EMBL" id="AXCM01004122">
    <property type="status" value="NOT_ANNOTATED_CDS"/>
    <property type="molecule type" value="Genomic_DNA"/>
</dbReference>
<feature type="region of interest" description="Disordered" evidence="1">
    <location>
        <begin position="59"/>
        <end position="78"/>
    </location>
</feature>
<proteinExistence type="predicted"/>
<name>A0A182LSE4_9DIPT</name>
<evidence type="ECO:0000313" key="3">
    <source>
        <dbReference type="Proteomes" id="UP000075883"/>
    </source>
</evidence>
<evidence type="ECO:0000313" key="2">
    <source>
        <dbReference type="EnsemblMetazoa" id="ACUA000801-PA"/>
    </source>
</evidence>
<dbReference type="Proteomes" id="UP000075883">
    <property type="component" value="Unassembled WGS sequence"/>
</dbReference>
<accession>A0A182LSE4</accession>
<organism evidence="2 3">
    <name type="scientific">Anopheles culicifacies</name>
    <dbReference type="NCBI Taxonomy" id="139723"/>
    <lineage>
        <taxon>Eukaryota</taxon>
        <taxon>Metazoa</taxon>
        <taxon>Ecdysozoa</taxon>
        <taxon>Arthropoda</taxon>
        <taxon>Hexapoda</taxon>
        <taxon>Insecta</taxon>
        <taxon>Pterygota</taxon>
        <taxon>Neoptera</taxon>
        <taxon>Endopterygota</taxon>
        <taxon>Diptera</taxon>
        <taxon>Nematocera</taxon>
        <taxon>Culicoidea</taxon>
        <taxon>Culicidae</taxon>
        <taxon>Anophelinae</taxon>
        <taxon>Anopheles</taxon>
        <taxon>culicifacies species complex</taxon>
    </lineage>
</organism>
<evidence type="ECO:0000256" key="1">
    <source>
        <dbReference type="SAM" id="MobiDB-lite"/>
    </source>
</evidence>
<dbReference type="EnsemblMetazoa" id="ACUA000801-RA">
    <property type="protein sequence ID" value="ACUA000801-PA"/>
    <property type="gene ID" value="ACUA000801"/>
</dbReference>
<dbReference type="VEuPathDB" id="VectorBase:ACUA000801"/>
<dbReference type="AlphaFoldDB" id="A0A182LSE4"/>
<feature type="region of interest" description="Disordered" evidence="1">
    <location>
        <begin position="31"/>
        <end position="54"/>
    </location>
</feature>